<dbReference type="Proteomes" id="UP000326759">
    <property type="component" value="Unassembled WGS sequence"/>
</dbReference>
<name>A0A5N5TCK9_9CRUS</name>
<protein>
    <submittedName>
        <fullName evidence="2">Uncharacterized protein</fullName>
    </submittedName>
</protein>
<keyword evidence="3" id="KW-1185">Reference proteome</keyword>
<reference evidence="2 3" key="1">
    <citation type="journal article" date="2019" name="PLoS Biol.">
        <title>Sex chromosomes control vertical transmission of feminizing Wolbachia symbionts in an isopod.</title>
        <authorList>
            <person name="Becking T."/>
            <person name="Chebbi M.A."/>
            <person name="Giraud I."/>
            <person name="Moumen B."/>
            <person name="Laverre T."/>
            <person name="Caubet Y."/>
            <person name="Peccoud J."/>
            <person name="Gilbert C."/>
            <person name="Cordaux R."/>
        </authorList>
    </citation>
    <scope>NUCLEOTIDE SEQUENCE [LARGE SCALE GENOMIC DNA]</scope>
    <source>
        <strain evidence="2">ANa2</strain>
        <tissue evidence="2">Whole body excluding digestive tract and cuticle</tissue>
    </source>
</reference>
<sequence length="189" mass="21671">MGQIFKLFCILLLTKFCLSFNAYNALTGVKMIFPKKVLTDIPSKLVDKIKKYDEDHDGLTTSYTFPVEYKTTIFKDHDKKTTLVNVFPTVETKTYSLKYQDLGYQVLETSTTLLFDRLNATVEYQTTPMLNSTLTYPITAPIQTFGYATPEYQHEILVYPTRINITQITSTSAVNYTKVEHVDNTVPFV</sequence>
<evidence type="ECO:0000313" key="2">
    <source>
        <dbReference type="EMBL" id="KAB7503987.1"/>
    </source>
</evidence>
<accession>A0A5N5TCK9</accession>
<comment type="caution">
    <text evidence="2">The sequence shown here is derived from an EMBL/GenBank/DDBJ whole genome shotgun (WGS) entry which is preliminary data.</text>
</comment>
<dbReference type="OrthoDB" id="10296150at2759"/>
<dbReference type="AlphaFoldDB" id="A0A5N5TCK9"/>
<gene>
    <name evidence="2" type="ORF">Anas_03276</name>
</gene>
<keyword evidence="1" id="KW-0732">Signal</keyword>
<proteinExistence type="predicted"/>
<dbReference type="EMBL" id="SEYY01004030">
    <property type="protein sequence ID" value="KAB7503987.1"/>
    <property type="molecule type" value="Genomic_DNA"/>
</dbReference>
<feature type="signal peptide" evidence="1">
    <location>
        <begin position="1"/>
        <end position="19"/>
    </location>
</feature>
<organism evidence="2 3">
    <name type="scientific">Armadillidium nasatum</name>
    <dbReference type="NCBI Taxonomy" id="96803"/>
    <lineage>
        <taxon>Eukaryota</taxon>
        <taxon>Metazoa</taxon>
        <taxon>Ecdysozoa</taxon>
        <taxon>Arthropoda</taxon>
        <taxon>Crustacea</taxon>
        <taxon>Multicrustacea</taxon>
        <taxon>Malacostraca</taxon>
        <taxon>Eumalacostraca</taxon>
        <taxon>Peracarida</taxon>
        <taxon>Isopoda</taxon>
        <taxon>Oniscidea</taxon>
        <taxon>Crinocheta</taxon>
        <taxon>Armadillidiidae</taxon>
        <taxon>Armadillidium</taxon>
    </lineage>
</organism>
<evidence type="ECO:0000256" key="1">
    <source>
        <dbReference type="SAM" id="SignalP"/>
    </source>
</evidence>
<feature type="chain" id="PRO_5024442494" evidence="1">
    <location>
        <begin position="20"/>
        <end position="189"/>
    </location>
</feature>
<evidence type="ECO:0000313" key="3">
    <source>
        <dbReference type="Proteomes" id="UP000326759"/>
    </source>
</evidence>